<dbReference type="STRING" id="1328760.A0A161TPF0"/>
<dbReference type="GO" id="GO:0031145">
    <property type="term" value="P:anaphase-promoting complex-dependent catabolic process"/>
    <property type="evidence" value="ECO:0007669"/>
    <property type="project" value="InterPro"/>
</dbReference>
<dbReference type="InterPro" id="IPR016901">
    <property type="entry name" value="APC10/Doc1"/>
</dbReference>
<feature type="compositionally biased region" description="Gly residues" evidence="6">
    <location>
        <begin position="327"/>
        <end position="337"/>
    </location>
</feature>
<reference evidence="8 9" key="1">
    <citation type="journal article" date="2016" name="Fungal Biol.">
        <title>The genome of Xylona heveae provides a window into fungal endophytism.</title>
        <authorList>
            <person name="Gazis R."/>
            <person name="Kuo A."/>
            <person name="Riley R."/>
            <person name="LaButti K."/>
            <person name="Lipzen A."/>
            <person name="Lin J."/>
            <person name="Amirebrahimi M."/>
            <person name="Hesse C.N."/>
            <person name="Spatafora J.W."/>
            <person name="Henrissat B."/>
            <person name="Hainaut M."/>
            <person name="Grigoriev I.V."/>
            <person name="Hibbett D.S."/>
        </authorList>
    </citation>
    <scope>NUCLEOTIDE SEQUENCE [LARGE SCALE GENOMIC DNA]</scope>
    <source>
        <strain evidence="8 9">TC161</strain>
    </source>
</reference>
<feature type="compositionally biased region" description="Acidic residues" evidence="6">
    <location>
        <begin position="345"/>
        <end position="355"/>
    </location>
</feature>
<dbReference type="SMART" id="SM01337">
    <property type="entry name" value="APC10"/>
    <property type="match status" value="1"/>
</dbReference>
<dbReference type="InterPro" id="IPR008979">
    <property type="entry name" value="Galactose-bd-like_sf"/>
</dbReference>
<evidence type="ECO:0000256" key="6">
    <source>
        <dbReference type="SAM" id="MobiDB-lite"/>
    </source>
</evidence>
<gene>
    <name evidence="8" type="ORF">L228DRAFT_244938</name>
</gene>
<feature type="compositionally biased region" description="Low complexity" evidence="6">
    <location>
        <begin position="183"/>
        <end position="193"/>
    </location>
</feature>
<evidence type="ECO:0000259" key="7">
    <source>
        <dbReference type="PROSITE" id="PS51284"/>
    </source>
</evidence>
<keyword evidence="4" id="KW-0833">Ubl conjugation pathway</keyword>
<dbReference type="InParanoid" id="A0A161TPF0"/>
<sequence length="398" mass="42930">MTIAQKQVFYLVFPSRLLFPLFSALQFPPGSSLSQTNQLIFSSLNQTEKSHPLPLTGLKEISSLASWTVSSCKPGCGVGALRSPSTSDFWQSDGPQPHLVNIHFFKLVCIAHIRIYLDFDADESYTPTKMQLLAGTGPHDLQEFIQLSFEQPRGWIDVDLTGVGGRDSTAGGTGRHQPPPAAPVTDPATGATEDASAAAAARLGADGNVLRAFLLQLRITENHQNGKDTHLRGLQIFARDHSTDTVHDLELDNQVHASGHRSARRRVRRGSQGINSSDSGEVTSGDENDNDDDENASNATSDTSGSPVKTPDWTKPPLRKNMHRSGSGSGGGGGGGSTSRFKEEDMNDFDDDDDAQGGAPGSGPASVPRARRQRHRPLPLPLTAGLEEPEWMREPELR</sequence>
<proteinExistence type="inferred from homology"/>
<dbReference type="SUPFAM" id="SSF49785">
    <property type="entry name" value="Galactose-binding domain-like"/>
    <property type="match status" value="1"/>
</dbReference>
<dbReference type="GO" id="GO:0070979">
    <property type="term" value="P:protein K11-linked ubiquitination"/>
    <property type="evidence" value="ECO:0007669"/>
    <property type="project" value="TreeGrafter"/>
</dbReference>
<evidence type="ECO:0000256" key="2">
    <source>
        <dbReference type="ARBA" id="ARBA00022618"/>
    </source>
</evidence>
<name>A0A161TPF0_XYLHT</name>
<dbReference type="PANTHER" id="PTHR12936:SF0">
    <property type="entry name" value="ANAPHASE-PROMOTING COMPLEX SUBUNIT 10"/>
    <property type="match status" value="1"/>
</dbReference>
<dbReference type="PANTHER" id="PTHR12936">
    <property type="entry name" value="ANAPHASE-PROMOTING COMPLEX 10"/>
    <property type="match status" value="1"/>
</dbReference>
<keyword evidence="5" id="KW-0131">Cell cycle</keyword>
<evidence type="ECO:0000256" key="5">
    <source>
        <dbReference type="ARBA" id="ARBA00023306"/>
    </source>
</evidence>
<evidence type="ECO:0000256" key="1">
    <source>
        <dbReference type="ARBA" id="ARBA00006762"/>
    </source>
</evidence>
<dbReference type="Proteomes" id="UP000076632">
    <property type="component" value="Unassembled WGS sequence"/>
</dbReference>
<dbReference type="InterPro" id="IPR004939">
    <property type="entry name" value="APC_su10/DOC_dom"/>
</dbReference>
<keyword evidence="3" id="KW-0498">Mitosis</keyword>
<evidence type="ECO:0000313" key="9">
    <source>
        <dbReference type="Proteomes" id="UP000076632"/>
    </source>
</evidence>
<dbReference type="PROSITE" id="PS51284">
    <property type="entry name" value="DOC"/>
    <property type="match status" value="1"/>
</dbReference>
<dbReference type="GO" id="GO:0051301">
    <property type="term" value="P:cell division"/>
    <property type="evidence" value="ECO:0007669"/>
    <property type="project" value="UniProtKB-KW"/>
</dbReference>
<keyword evidence="9" id="KW-1185">Reference proteome</keyword>
<accession>A0A161TPF0</accession>
<feature type="compositionally biased region" description="Acidic residues" evidence="6">
    <location>
        <begin position="284"/>
        <end position="295"/>
    </location>
</feature>
<dbReference type="CDD" id="cd08366">
    <property type="entry name" value="APC10"/>
    <property type="match status" value="1"/>
</dbReference>
<feature type="compositionally biased region" description="Polar residues" evidence="6">
    <location>
        <begin position="272"/>
        <end position="282"/>
    </location>
</feature>
<comment type="similarity">
    <text evidence="1">Belongs to the APC10 family.</text>
</comment>
<dbReference type="RefSeq" id="XP_018189621.1">
    <property type="nucleotide sequence ID" value="XM_018332042.1"/>
</dbReference>
<dbReference type="OrthoDB" id="24948at2759"/>
<feature type="region of interest" description="Disordered" evidence="6">
    <location>
        <begin position="253"/>
        <end position="398"/>
    </location>
</feature>
<evidence type="ECO:0000313" key="8">
    <source>
        <dbReference type="EMBL" id="KZF24066.1"/>
    </source>
</evidence>
<feature type="compositionally biased region" description="Basic residues" evidence="6">
    <location>
        <begin position="258"/>
        <end position="269"/>
    </location>
</feature>
<evidence type="ECO:0000256" key="3">
    <source>
        <dbReference type="ARBA" id="ARBA00022776"/>
    </source>
</evidence>
<feature type="region of interest" description="Disordered" evidence="6">
    <location>
        <begin position="166"/>
        <end position="193"/>
    </location>
</feature>
<keyword evidence="2" id="KW-0132">Cell division</keyword>
<dbReference type="AlphaFoldDB" id="A0A161TPF0"/>
<dbReference type="Pfam" id="PF03256">
    <property type="entry name" value="ANAPC10"/>
    <property type="match status" value="1"/>
</dbReference>
<organism evidence="8 9">
    <name type="scientific">Xylona heveae (strain CBS 132557 / TC161)</name>
    <dbReference type="NCBI Taxonomy" id="1328760"/>
    <lineage>
        <taxon>Eukaryota</taxon>
        <taxon>Fungi</taxon>
        <taxon>Dikarya</taxon>
        <taxon>Ascomycota</taxon>
        <taxon>Pezizomycotina</taxon>
        <taxon>Xylonomycetes</taxon>
        <taxon>Xylonales</taxon>
        <taxon>Xylonaceae</taxon>
        <taxon>Xylona</taxon>
    </lineage>
</organism>
<evidence type="ECO:0000256" key="4">
    <source>
        <dbReference type="ARBA" id="ARBA00022786"/>
    </source>
</evidence>
<dbReference type="GeneID" id="28897179"/>
<dbReference type="EMBL" id="KV407456">
    <property type="protein sequence ID" value="KZF24066.1"/>
    <property type="molecule type" value="Genomic_DNA"/>
</dbReference>
<protein>
    <submittedName>
        <fullName evidence="8">Galactose-binding like protein</fullName>
    </submittedName>
</protein>
<feature type="domain" description="DOC" evidence="7">
    <location>
        <begin position="37"/>
        <end position="263"/>
    </location>
</feature>
<dbReference type="Gene3D" id="2.60.120.260">
    <property type="entry name" value="Galactose-binding domain-like"/>
    <property type="match status" value="1"/>
</dbReference>
<dbReference type="GO" id="GO:0005680">
    <property type="term" value="C:anaphase-promoting complex"/>
    <property type="evidence" value="ECO:0007669"/>
    <property type="project" value="InterPro"/>
</dbReference>